<evidence type="ECO:0000313" key="2">
    <source>
        <dbReference type="Proteomes" id="UP001279734"/>
    </source>
</evidence>
<protein>
    <submittedName>
        <fullName evidence="1">Uncharacterized protein</fullName>
    </submittedName>
</protein>
<comment type="caution">
    <text evidence="1">The sequence shown here is derived from an EMBL/GenBank/DDBJ whole genome shotgun (WGS) entry which is preliminary data.</text>
</comment>
<name>A0AAD3TL17_NEPGR</name>
<dbReference type="EMBL" id="BSYO01000039">
    <property type="protein sequence ID" value="GMH31084.1"/>
    <property type="molecule type" value="Genomic_DNA"/>
</dbReference>
<keyword evidence="2" id="KW-1185">Reference proteome</keyword>
<sequence length="129" mass="13354">MLALRGCGLNQAISSCHRLKGFLIFTFPDVGSMHKACEDGPSSIAVMPIFLGCGNLIKFRLPHRCANKVIAISDPLKVVLPGDDASVGVARSDSESGPCSVLADEVVPKGMDLDPSAAKVAPGNAAHSP</sequence>
<evidence type="ECO:0000313" key="1">
    <source>
        <dbReference type="EMBL" id="GMH31084.1"/>
    </source>
</evidence>
<accession>A0AAD3TL17</accession>
<gene>
    <name evidence="1" type="ORF">Nepgr_032927</name>
</gene>
<dbReference type="AlphaFoldDB" id="A0AAD3TL17"/>
<reference evidence="1" key="1">
    <citation type="submission" date="2023-05" db="EMBL/GenBank/DDBJ databases">
        <title>Nepenthes gracilis genome sequencing.</title>
        <authorList>
            <person name="Fukushima K."/>
        </authorList>
    </citation>
    <scope>NUCLEOTIDE SEQUENCE</scope>
    <source>
        <strain evidence="1">SING2019-196</strain>
    </source>
</reference>
<proteinExistence type="predicted"/>
<organism evidence="1 2">
    <name type="scientific">Nepenthes gracilis</name>
    <name type="common">Slender pitcher plant</name>
    <dbReference type="NCBI Taxonomy" id="150966"/>
    <lineage>
        <taxon>Eukaryota</taxon>
        <taxon>Viridiplantae</taxon>
        <taxon>Streptophyta</taxon>
        <taxon>Embryophyta</taxon>
        <taxon>Tracheophyta</taxon>
        <taxon>Spermatophyta</taxon>
        <taxon>Magnoliopsida</taxon>
        <taxon>eudicotyledons</taxon>
        <taxon>Gunneridae</taxon>
        <taxon>Pentapetalae</taxon>
        <taxon>Caryophyllales</taxon>
        <taxon>Nepenthaceae</taxon>
        <taxon>Nepenthes</taxon>
    </lineage>
</organism>
<dbReference type="Proteomes" id="UP001279734">
    <property type="component" value="Unassembled WGS sequence"/>
</dbReference>
<dbReference type="PROSITE" id="PS51257">
    <property type="entry name" value="PROKAR_LIPOPROTEIN"/>
    <property type="match status" value="1"/>
</dbReference>